<keyword evidence="4" id="KW-1185">Reference proteome</keyword>
<sequence length="102" mass="11832">MPEQKDERNYAEVREWLVRIDANQTHQTQLLESLNARAEKALDKADIAEDKADEALAVARRVDRRVDDREQEDKVRIRWLLGLVVSIFIATLPIIAKFYGVD</sequence>
<evidence type="ECO:0000313" key="4">
    <source>
        <dbReference type="Proteomes" id="UP000641206"/>
    </source>
</evidence>
<gene>
    <name evidence="3" type="ORF">GCM10011346_34190</name>
</gene>
<dbReference type="RefSeq" id="WP_188735541.1">
    <property type="nucleotide sequence ID" value="NZ_BMLW01000010.1"/>
</dbReference>
<keyword evidence="2" id="KW-0472">Membrane</keyword>
<evidence type="ECO:0000256" key="1">
    <source>
        <dbReference type="SAM" id="Coils"/>
    </source>
</evidence>
<organism evidence="3 4">
    <name type="scientific">Oceanobacillus neutriphilus</name>
    <dbReference type="NCBI Taxonomy" id="531815"/>
    <lineage>
        <taxon>Bacteria</taxon>
        <taxon>Bacillati</taxon>
        <taxon>Bacillota</taxon>
        <taxon>Bacilli</taxon>
        <taxon>Bacillales</taxon>
        <taxon>Bacillaceae</taxon>
        <taxon>Oceanobacillus</taxon>
    </lineage>
</organism>
<comment type="caution">
    <text evidence="3">The sequence shown here is derived from an EMBL/GenBank/DDBJ whole genome shotgun (WGS) entry which is preliminary data.</text>
</comment>
<evidence type="ECO:0000256" key="2">
    <source>
        <dbReference type="SAM" id="Phobius"/>
    </source>
</evidence>
<feature type="coiled-coil region" evidence="1">
    <location>
        <begin position="31"/>
        <end position="58"/>
    </location>
</feature>
<proteinExistence type="predicted"/>
<evidence type="ECO:0000313" key="3">
    <source>
        <dbReference type="EMBL" id="GGP13590.1"/>
    </source>
</evidence>
<name>A0ABQ2NY90_9BACI</name>
<dbReference type="Proteomes" id="UP000641206">
    <property type="component" value="Unassembled WGS sequence"/>
</dbReference>
<keyword evidence="1" id="KW-0175">Coiled coil</keyword>
<evidence type="ECO:0008006" key="5">
    <source>
        <dbReference type="Google" id="ProtNLM"/>
    </source>
</evidence>
<protein>
    <recommendedName>
        <fullName evidence="5">Holin</fullName>
    </recommendedName>
</protein>
<keyword evidence="2" id="KW-0812">Transmembrane</keyword>
<dbReference type="EMBL" id="BMLW01000010">
    <property type="protein sequence ID" value="GGP13590.1"/>
    <property type="molecule type" value="Genomic_DNA"/>
</dbReference>
<feature type="transmembrane region" description="Helical" evidence="2">
    <location>
        <begin position="79"/>
        <end position="99"/>
    </location>
</feature>
<keyword evidence="2" id="KW-1133">Transmembrane helix</keyword>
<accession>A0ABQ2NY90</accession>
<reference evidence="4" key="1">
    <citation type="journal article" date="2019" name="Int. J. Syst. Evol. Microbiol.">
        <title>The Global Catalogue of Microorganisms (GCM) 10K type strain sequencing project: providing services to taxonomists for standard genome sequencing and annotation.</title>
        <authorList>
            <consortium name="The Broad Institute Genomics Platform"/>
            <consortium name="The Broad Institute Genome Sequencing Center for Infectious Disease"/>
            <person name="Wu L."/>
            <person name="Ma J."/>
        </authorList>
    </citation>
    <scope>NUCLEOTIDE SEQUENCE [LARGE SCALE GENOMIC DNA]</scope>
    <source>
        <strain evidence="4">CGMCC 1.7693</strain>
    </source>
</reference>